<accession>A0A7I8WE10</accession>
<keyword evidence="2" id="KW-1185">Reference proteome</keyword>
<proteinExistence type="predicted"/>
<dbReference type="AlphaFoldDB" id="A0A7I8WE10"/>
<dbReference type="OrthoDB" id="547680at2759"/>
<evidence type="ECO:0000313" key="2">
    <source>
        <dbReference type="Proteomes" id="UP000549394"/>
    </source>
</evidence>
<protein>
    <submittedName>
        <fullName evidence="1">Uncharacterized protein</fullName>
    </submittedName>
</protein>
<sequence>MVQVDLGKDSVVFAVTVIGSNSIEFQIENLRIGFSKNSNGPTSGILVECGYKDGIVPDYFTMRCPQWTIGHFLSTIIDPQSITKTLVLCQIDVF</sequence>
<dbReference type="Proteomes" id="UP000549394">
    <property type="component" value="Unassembled WGS sequence"/>
</dbReference>
<gene>
    <name evidence="1" type="ORF">DGYR_LOCUS13569</name>
</gene>
<comment type="caution">
    <text evidence="1">The sequence shown here is derived from an EMBL/GenBank/DDBJ whole genome shotgun (WGS) entry which is preliminary data.</text>
</comment>
<organism evidence="1 2">
    <name type="scientific">Dimorphilus gyrociliatus</name>
    <dbReference type="NCBI Taxonomy" id="2664684"/>
    <lineage>
        <taxon>Eukaryota</taxon>
        <taxon>Metazoa</taxon>
        <taxon>Spiralia</taxon>
        <taxon>Lophotrochozoa</taxon>
        <taxon>Annelida</taxon>
        <taxon>Polychaeta</taxon>
        <taxon>Polychaeta incertae sedis</taxon>
        <taxon>Dinophilidae</taxon>
        <taxon>Dimorphilus</taxon>
    </lineage>
</organism>
<reference evidence="1 2" key="1">
    <citation type="submission" date="2020-08" db="EMBL/GenBank/DDBJ databases">
        <authorList>
            <person name="Hejnol A."/>
        </authorList>
    </citation>
    <scope>NUCLEOTIDE SEQUENCE [LARGE SCALE GENOMIC DNA]</scope>
</reference>
<evidence type="ECO:0000313" key="1">
    <source>
        <dbReference type="EMBL" id="CAD5126321.1"/>
    </source>
</evidence>
<name>A0A7I8WE10_9ANNE</name>
<dbReference type="EMBL" id="CAJFCJ010000042">
    <property type="protein sequence ID" value="CAD5126321.1"/>
    <property type="molecule type" value="Genomic_DNA"/>
</dbReference>